<evidence type="ECO:0000256" key="6">
    <source>
        <dbReference type="ARBA" id="ARBA00047517"/>
    </source>
</evidence>
<dbReference type="PIRSF" id="PIRSF001434">
    <property type="entry name" value="CGS"/>
    <property type="match status" value="1"/>
</dbReference>
<dbReference type="Pfam" id="PF01053">
    <property type="entry name" value="Cys_Met_Meta_PP"/>
    <property type="match status" value="1"/>
</dbReference>
<evidence type="ECO:0000256" key="4">
    <source>
        <dbReference type="ARBA" id="ARBA00023239"/>
    </source>
</evidence>
<dbReference type="SUPFAM" id="SSF53383">
    <property type="entry name" value="PLP-dependent transferases"/>
    <property type="match status" value="1"/>
</dbReference>
<dbReference type="AlphaFoldDB" id="A0A2U1SNP7"/>
<dbReference type="InterPro" id="IPR006233">
    <property type="entry name" value="Cys_b_lyase_bac"/>
</dbReference>
<feature type="modified residue" description="N6-(pyridoxal phosphate)lysine" evidence="8">
    <location>
        <position position="211"/>
    </location>
</feature>
<evidence type="ECO:0000313" key="12">
    <source>
        <dbReference type="Proteomes" id="UP000245137"/>
    </source>
</evidence>
<comment type="catalytic activity">
    <reaction evidence="7">
        <text>an S-substituted L-cysteine + H2O = a thiol + pyruvate + NH4(+)</text>
        <dbReference type="Rhea" id="RHEA:18121"/>
        <dbReference type="ChEBI" id="CHEBI:15361"/>
        <dbReference type="ChEBI" id="CHEBI:15377"/>
        <dbReference type="ChEBI" id="CHEBI:28938"/>
        <dbReference type="ChEBI" id="CHEBI:29256"/>
        <dbReference type="ChEBI" id="CHEBI:58717"/>
        <dbReference type="EC" id="4.4.1.13"/>
    </reaction>
</comment>
<dbReference type="Gene3D" id="3.90.1150.10">
    <property type="entry name" value="Aspartate Aminotransferase, domain 1"/>
    <property type="match status" value="1"/>
</dbReference>
<dbReference type="GO" id="GO:0030170">
    <property type="term" value="F:pyridoxal phosphate binding"/>
    <property type="evidence" value="ECO:0007669"/>
    <property type="project" value="InterPro"/>
</dbReference>
<dbReference type="InterPro" id="IPR000277">
    <property type="entry name" value="Cys/Met-Metab_PyrdxlP-dep_enz"/>
</dbReference>
<dbReference type="InterPro" id="IPR015422">
    <property type="entry name" value="PyrdxlP-dep_Trfase_small"/>
</dbReference>
<feature type="region of interest" description="Disordered" evidence="10">
    <location>
        <begin position="1"/>
        <end position="22"/>
    </location>
</feature>
<comment type="similarity">
    <text evidence="2 9">Belongs to the trans-sulfuration enzymes family.</text>
</comment>
<comment type="pathway">
    <text evidence="5">Amino-acid biosynthesis; L-methionine biosynthesis via de novo pathway; L-homocysteine from L-cystathionine: step 1/1.</text>
</comment>
<dbReference type="PANTHER" id="PTHR43500">
    <property type="entry name" value="CYSTATHIONINE BETA-LYASE-RELATED"/>
    <property type="match status" value="1"/>
</dbReference>
<comment type="cofactor">
    <cofactor evidence="1 9">
        <name>pyridoxal 5'-phosphate</name>
        <dbReference type="ChEBI" id="CHEBI:597326"/>
    </cofactor>
</comment>
<dbReference type="PROSITE" id="PS00868">
    <property type="entry name" value="CYS_MET_METAB_PP"/>
    <property type="match status" value="1"/>
</dbReference>
<evidence type="ECO:0000313" key="11">
    <source>
        <dbReference type="EMBL" id="PWB93225.1"/>
    </source>
</evidence>
<evidence type="ECO:0000256" key="7">
    <source>
        <dbReference type="ARBA" id="ARBA00047625"/>
    </source>
</evidence>
<dbReference type="GO" id="GO:0019346">
    <property type="term" value="P:transsulfuration"/>
    <property type="evidence" value="ECO:0007669"/>
    <property type="project" value="InterPro"/>
</dbReference>
<protein>
    <submittedName>
        <fullName evidence="11">Cystathionine beta-lyase</fullName>
    </submittedName>
</protein>
<accession>A0A2U1SNP7</accession>
<evidence type="ECO:0000256" key="10">
    <source>
        <dbReference type="SAM" id="MobiDB-lite"/>
    </source>
</evidence>
<dbReference type="Gene3D" id="3.40.640.10">
    <property type="entry name" value="Type I PLP-dependent aspartate aminotransferase-like (Major domain)"/>
    <property type="match status" value="1"/>
</dbReference>
<dbReference type="EMBL" id="PUIV01000025">
    <property type="protein sequence ID" value="PWB93225.1"/>
    <property type="molecule type" value="Genomic_DNA"/>
</dbReference>
<dbReference type="RefSeq" id="WP_108917912.1">
    <property type="nucleotide sequence ID" value="NZ_BGJY01000007.1"/>
</dbReference>
<dbReference type="PANTHER" id="PTHR43500:SF1">
    <property type="entry name" value="CYSTATHIONINE BETA-LYASE-RELATED"/>
    <property type="match status" value="1"/>
</dbReference>
<evidence type="ECO:0000256" key="1">
    <source>
        <dbReference type="ARBA" id="ARBA00001933"/>
    </source>
</evidence>
<name>A0A2U1SNP7_METSR</name>
<dbReference type="GO" id="GO:0019450">
    <property type="term" value="P:L-cysteine catabolic process to pyruvate"/>
    <property type="evidence" value="ECO:0007669"/>
    <property type="project" value="TreeGrafter"/>
</dbReference>
<dbReference type="OrthoDB" id="9805807at2"/>
<organism evidence="11 12">
    <name type="scientific">Methylosinus sporium</name>
    <dbReference type="NCBI Taxonomy" id="428"/>
    <lineage>
        <taxon>Bacteria</taxon>
        <taxon>Pseudomonadati</taxon>
        <taxon>Pseudomonadota</taxon>
        <taxon>Alphaproteobacteria</taxon>
        <taxon>Hyphomicrobiales</taxon>
        <taxon>Methylocystaceae</taxon>
        <taxon>Methylosinus</taxon>
    </lineage>
</organism>
<keyword evidence="12" id="KW-1185">Reference proteome</keyword>
<dbReference type="InterPro" id="IPR015421">
    <property type="entry name" value="PyrdxlP-dep_Trfase_major"/>
</dbReference>
<dbReference type="FunFam" id="3.40.640.10:FF:000046">
    <property type="entry name" value="Cystathionine gamma-lyase"/>
    <property type="match status" value="1"/>
</dbReference>
<dbReference type="NCBIfam" id="TIGR01324">
    <property type="entry name" value="cysta_beta_ly_B"/>
    <property type="match status" value="1"/>
</dbReference>
<evidence type="ECO:0000256" key="2">
    <source>
        <dbReference type="ARBA" id="ARBA00009077"/>
    </source>
</evidence>
<evidence type="ECO:0000256" key="9">
    <source>
        <dbReference type="RuleBase" id="RU362118"/>
    </source>
</evidence>
<dbReference type="InterPro" id="IPR054542">
    <property type="entry name" value="Cys_met_metab_PP"/>
</dbReference>
<gene>
    <name evidence="11" type="primary">metC</name>
    <name evidence="11" type="ORF">C5689_14110</name>
</gene>
<comment type="catalytic activity">
    <reaction evidence="6">
        <text>L,L-cystathionine + H2O = L-homocysteine + pyruvate + NH4(+)</text>
        <dbReference type="Rhea" id="RHEA:13965"/>
        <dbReference type="ChEBI" id="CHEBI:15361"/>
        <dbReference type="ChEBI" id="CHEBI:15377"/>
        <dbReference type="ChEBI" id="CHEBI:28938"/>
        <dbReference type="ChEBI" id="CHEBI:58161"/>
        <dbReference type="ChEBI" id="CHEBI:58199"/>
    </reaction>
</comment>
<keyword evidence="4 11" id="KW-0456">Lyase</keyword>
<evidence type="ECO:0000256" key="3">
    <source>
        <dbReference type="ARBA" id="ARBA00022898"/>
    </source>
</evidence>
<feature type="compositionally biased region" description="Basic residues" evidence="10">
    <location>
        <begin position="8"/>
        <end position="20"/>
    </location>
</feature>
<evidence type="ECO:0000256" key="8">
    <source>
        <dbReference type="PIRSR" id="PIRSR001434-2"/>
    </source>
</evidence>
<sequence>MSETRGQSGRKKKSRTRLAHAGRAPSEQFGFVNTPIYRGSTVLFPDTASLLANRGAYTYATKGTPTIRALEEAWIDIAGAAEAVAVPSGLAAIAIALLTALKSGDHLLVTDSCYLPARMFCDSVLKRLGVETSYYDPRIGADIAALMRPNTTAILTESPGSQTLEVQDIPALAEIAHAKGACVILDNTWATPLFFPPHERGVDLSIEAGTKYLGGHSDLLLGLVSANDKWARRLRAAYDAFAICPGPEDVFLALRGMRTMELRLREAERAGLEMARWLEAREEVAHVIHPALESHPDHALWKRDFLGSTGLFSFILKPVPPEAVAAMLDGLELFGLGYSWGGFESLALPFDCASYRTATQWTPGGPAIRLSIGLEDLDDLKEDLSLGFARLRAAAQTP</sequence>
<dbReference type="InterPro" id="IPR015424">
    <property type="entry name" value="PyrdxlP-dep_Trfase"/>
</dbReference>
<reference evidence="11 12" key="1">
    <citation type="journal article" date="2018" name="Appl. Microbiol. Biotechnol.">
        <title>Co-cultivation of the strictly anaerobic methanogen Methanosarcina barkeri with aerobic methanotrophs in an oxygen-limited membrane bioreactor.</title>
        <authorList>
            <person name="In 't Zandt M.H."/>
            <person name="van den Bosch T.J.M."/>
            <person name="Rijkers R."/>
            <person name="van Kessel M.A.H.J."/>
            <person name="Jetten M.S.M."/>
            <person name="Welte C.U."/>
        </authorList>
    </citation>
    <scope>NUCLEOTIDE SEQUENCE [LARGE SCALE GENOMIC DNA]</scope>
    <source>
        <strain evidence="11 12">DSM 17706</strain>
    </source>
</reference>
<dbReference type="GO" id="GO:0047804">
    <property type="term" value="F:cysteine-S-conjugate beta-lyase activity"/>
    <property type="evidence" value="ECO:0007669"/>
    <property type="project" value="UniProtKB-EC"/>
</dbReference>
<keyword evidence="3 8" id="KW-0663">Pyridoxal phosphate</keyword>
<evidence type="ECO:0000256" key="5">
    <source>
        <dbReference type="ARBA" id="ARBA00046315"/>
    </source>
</evidence>
<proteinExistence type="inferred from homology"/>
<comment type="caution">
    <text evidence="11">The sequence shown here is derived from an EMBL/GenBank/DDBJ whole genome shotgun (WGS) entry which is preliminary data.</text>
</comment>
<dbReference type="Proteomes" id="UP000245137">
    <property type="component" value="Unassembled WGS sequence"/>
</dbReference>